<protein>
    <submittedName>
        <fullName evidence="2">Zinc finger MYM-type protein 1-like</fullName>
    </submittedName>
</protein>
<proteinExistence type="predicted"/>
<keyword evidence="3" id="KW-1185">Reference proteome</keyword>
<comment type="caution">
    <text evidence="2">The sequence shown here is derived from an EMBL/GenBank/DDBJ whole genome shotgun (WGS) entry which is preliminary data.</text>
</comment>
<dbReference type="PANTHER" id="PTHR46289:SF14">
    <property type="entry name" value="DUF4371 DOMAIN-CONTAINING PROTEIN"/>
    <property type="match status" value="1"/>
</dbReference>
<reference evidence="2 3" key="1">
    <citation type="submission" date="2019-08" db="EMBL/GenBank/DDBJ databases">
        <title>Whole genome of Aphis craccivora.</title>
        <authorList>
            <person name="Voronova N.V."/>
            <person name="Shulinski R.S."/>
            <person name="Bandarenka Y.V."/>
            <person name="Zhorov D.G."/>
            <person name="Warner D."/>
        </authorList>
    </citation>
    <scope>NUCLEOTIDE SEQUENCE [LARGE SCALE GENOMIC DNA]</scope>
    <source>
        <strain evidence="2">180601</strain>
        <tissue evidence="2">Whole Body</tissue>
    </source>
</reference>
<gene>
    <name evidence="2" type="ORF">FWK35_00010807</name>
</gene>
<dbReference type="EMBL" id="VUJU01000720">
    <property type="protein sequence ID" value="KAF0768690.1"/>
    <property type="molecule type" value="Genomic_DNA"/>
</dbReference>
<feature type="domain" description="HAT C-terminal dimerisation" evidence="1">
    <location>
        <begin position="53"/>
        <end position="111"/>
    </location>
</feature>
<evidence type="ECO:0000259" key="1">
    <source>
        <dbReference type="Pfam" id="PF05699"/>
    </source>
</evidence>
<dbReference type="InterPro" id="IPR052958">
    <property type="entry name" value="IFN-induced_PKR_regulator"/>
</dbReference>
<dbReference type="InterPro" id="IPR008906">
    <property type="entry name" value="HATC_C_dom"/>
</dbReference>
<dbReference type="Pfam" id="PF05699">
    <property type="entry name" value="Dimer_Tnp_hAT"/>
    <property type="match status" value="1"/>
</dbReference>
<dbReference type="OrthoDB" id="10068424at2759"/>
<evidence type="ECO:0000313" key="3">
    <source>
        <dbReference type="Proteomes" id="UP000478052"/>
    </source>
</evidence>
<organism evidence="2 3">
    <name type="scientific">Aphis craccivora</name>
    <name type="common">Cowpea aphid</name>
    <dbReference type="NCBI Taxonomy" id="307492"/>
    <lineage>
        <taxon>Eukaryota</taxon>
        <taxon>Metazoa</taxon>
        <taxon>Ecdysozoa</taxon>
        <taxon>Arthropoda</taxon>
        <taxon>Hexapoda</taxon>
        <taxon>Insecta</taxon>
        <taxon>Pterygota</taxon>
        <taxon>Neoptera</taxon>
        <taxon>Paraneoptera</taxon>
        <taxon>Hemiptera</taxon>
        <taxon>Sternorrhyncha</taxon>
        <taxon>Aphidomorpha</taxon>
        <taxon>Aphidoidea</taxon>
        <taxon>Aphididae</taxon>
        <taxon>Aphidini</taxon>
        <taxon>Aphis</taxon>
        <taxon>Aphis</taxon>
    </lineage>
</organism>
<dbReference type="PANTHER" id="PTHR46289">
    <property type="entry name" value="52 KDA REPRESSOR OF THE INHIBITOR OF THE PROTEIN KINASE-LIKE PROTEIN-RELATED"/>
    <property type="match status" value="1"/>
</dbReference>
<accession>A0A6G0ZD67</accession>
<dbReference type="Proteomes" id="UP000478052">
    <property type="component" value="Unassembled WGS sequence"/>
</dbReference>
<dbReference type="GO" id="GO:0046983">
    <property type="term" value="F:protein dimerization activity"/>
    <property type="evidence" value="ECO:0007669"/>
    <property type="project" value="InterPro"/>
</dbReference>
<sequence length="135" mass="15690">MENYEHKKFYDFSTSKLLNVLGTSYESLKAEMMVLKNCLAKNYLIEDLMNACNPSVYPNVFKLIQVAITIPISSATCERSFSSMRRIKNWLRTSMVQSRFTNLSSLYIERELTNGLKNENIIDKFAKKSRKLDLL</sequence>
<dbReference type="AlphaFoldDB" id="A0A6G0ZD67"/>
<evidence type="ECO:0000313" key="2">
    <source>
        <dbReference type="EMBL" id="KAF0768690.1"/>
    </source>
</evidence>
<name>A0A6G0ZD67_APHCR</name>